<sequence>MAKVTLPLLRLIILCIHEITVVKSGRIQFMIIPHIEMINIPSQNMTRALLIDIFRNNPVSLQTCLQRCR</sequence>
<reference evidence="2 3" key="1">
    <citation type="journal article" date="2019" name="Sci. Rep.">
        <title>Comparative genomics of chytrid fungi reveal insights into the obligate biotrophic and pathogenic lifestyle of Synchytrium endobioticum.</title>
        <authorList>
            <person name="van de Vossenberg B.T.L.H."/>
            <person name="Warris S."/>
            <person name="Nguyen H.D.T."/>
            <person name="van Gent-Pelzer M.P.E."/>
            <person name="Joly D.L."/>
            <person name="van de Geest H.C."/>
            <person name="Bonants P.J.M."/>
            <person name="Smith D.S."/>
            <person name="Levesque C.A."/>
            <person name="van der Lee T.A.J."/>
        </authorList>
    </citation>
    <scope>NUCLEOTIDE SEQUENCE [LARGE SCALE GENOMIC DNA]</scope>
    <source>
        <strain evidence="2 3">MB42</strain>
    </source>
</reference>
<keyword evidence="3" id="KW-1185">Reference proteome</keyword>
<evidence type="ECO:0000313" key="3">
    <source>
        <dbReference type="Proteomes" id="UP000317494"/>
    </source>
</evidence>
<keyword evidence="1" id="KW-0732">Signal</keyword>
<feature type="signal peptide" evidence="1">
    <location>
        <begin position="1"/>
        <end position="24"/>
    </location>
</feature>
<feature type="chain" id="PRO_5021185295" description="Secreted protein" evidence="1">
    <location>
        <begin position="25"/>
        <end position="69"/>
    </location>
</feature>
<protein>
    <recommendedName>
        <fullName evidence="4">Secreted protein</fullName>
    </recommendedName>
</protein>
<evidence type="ECO:0000256" key="1">
    <source>
        <dbReference type="SAM" id="SignalP"/>
    </source>
</evidence>
<dbReference type="Proteomes" id="UP000317494">
    <property type="component" value="Unassembled WGS sequence"/>
</dbReference>
<evidence type="ECO:0008006" key="4">
    <source>
        <dbReference type="Google" id="ProtNLM"/>
    </source>
</evidence>
<accession>A0A507DG93</accession>
<dbReference type="VEuPathDB" id="FungiDB:SeMB42_g02146"/>
<comment type="caution">
    <text evidence="2">The sequence shown here is derived from an EMBL/GenBank/DDBJ whole genome shotgun (WGS) entry which is preliminary data.</text>
</comment>
<name>A0A507DG93_9FUNG</name>
<evidence type="ECO:0000313" key="2">
    <source>
        <dbReference type="EMBL" id="TPX50719.1"/>
    </source>
</evidence>
<proteinExistence type="predicted"/>
<dbReference type="EMBL" id="QEAN01000063">
    <property type="protein sequence ID" value="TPX50719.1"/>
    <property type="molecule type" value="Genomic_DNA"/>
</dbReference>
<gene>
    <name evidence="2" type="ORF">SeMB42_g02146</name>
</gene>
<dbReference type="AlphaFoldDB" id="A0A507DG93"/>
<organism evidence="2 3">
    <name type="scientific">Synchytrium endobioticum</name>
    <dbReference type="NCBI Taxonomy" id="286115"/>
    <lineage>
        <taxon>Eukaryota</taxon>
        <taxon>Fungi</taxon>
        <taxon>Fungi incertae sedis</taxon>
        <taxon>Chytridiomycota</taxon>
        <taxon>Chytridiomycota incertae sedis</taxon>
        <taxon>Chytridiomycetes</taxon>
        <taxon>Synchytriales</taxon>
        <taxon>Synchytriaceae</taxon>
        <taxon>Synchytrium</taxon>
    </lineage>
</organism>